<sequence>MPAVRTGPASRPARQPLLQLWQACVYLRGQNYEQAPPRRVQQIGELALAWAGQGGQAQSCSDDTQPSLCLALSLVLPTMRPLPPFPSACPAHGSFTVAASLGAIRKVVENAHRRQELFSPRAPKRCSWRSHGVTSVTVHGLVASMRQTGNADRGTIGDGCEFTQARCMHALSLSLCDDECCSRMGGEAHMDANGRGGVQCDQSPSRGNAEASRFGKLVVVASASRCHAKAIKFNQTLVVYRSVTYAVAGWVVSEKGCDNIGSSCAQRGASPSGRLPHRRLLRDLFLPASTLRLGSRCFAIWLCVAAHGAGSRRQWCRLSMKEYSGGTEARRISELALSALWSCIGSFNTAQLVGADLVQWPSER</sequence>
<reference evidence="2 3" key="1">
    <citation type="submission" date="2019-01" db="EMBL/GenBank/DDBJ databases">
        <title>Draft genome sequences of three monokaryotic isolates of the white-rot basidiomycete fungus Dichomitus squalens.</title>
        <authorList>
            <consortium name="DOE Joint Genome Institute"/>
            <person name="Lopez S.C."/>
            <person name="Andreopoulos B."/>
            <person name="Pangilinan J."/>
            <person name="Lipzen A."/>
            <person name="Riley R."/>
            <person name="Ahrendt S."/>
            <person name="Ng V."/>
            <person name="Barry K."/>
            <person name="Daum C."/>
            <person name="Grigoriev I.V."/>
            <person name="Hilden K.S."/>
            <person name="Makela M.R."/>
            <person name="de Vries R.P."/>
        </authorList>
    </citation>
    <scope>NUCLEOTIDE SEQUENCE [LARGE SCALE GENOMIC DNA]</scope>
    <source>
        <strain evidence="2 3">CBS 464.89</strain>
        <strain evidence="1">OM18370.1</strain>
    </source>
</reference>
<accession>A0A4Q9PJ78</accession>
<dbReference type="EMBL" id="ML143479">
    <property type="protein sequence ID" value="TBU24476.1"/>
    <property type="molecule type" value="Genomic_DNA"/>
</dbReference>
<dbReference type="Proteomes" id="UP000292957">
    <property type="component" value="Unassembled WGS sequence"/>
</dbReference>
<gene>
    <name evidence="2" type="ORF">BD310DRAFT_828646</name>
    <name evidence="1" type="ORF">BD311DRAFT_671758</name>
</gene>
<dbReference type="EMBL" id="ML145196">
    <property type="protein sequence ID" value="TBU54126.1"/>
    <property type="molecule type" value="Genomic_DNA"/>
</dbReference>
<proteinExistence type="predicted"/>
<evidence type="ECO:0000313" key="3">
    <source>
        <dbReference type="Proteomes" id="UP000292082"/>
    </source>
</evidence>
<organism evidence="2 3">
    <name type="scientific">Dichomitus squalens</name>
    <dbReference type="NCBI Taxonomy" id="114155"/>
    <lineage>
        <taxon>Eukaryota</taxon>
        <taxon>Fungi</taxon>
        <taxon>Dikarya</taxon>
        <taxon>Basidiomycota</taxon>
        <taxon>Agaricomycotina</taxon>
        <taxon>Agaricomycetes</taxon>
        <taxon>Polyporales</taxon>
        <taxon>Polyporaceae</taxon>
        <taxon>Dichomitus</taxon>
    </lineage>
</organism>
<dbReference type="Proteomes" id="UP000292082">
    <property type="component" value="Unassembled WGS sequence"/>
</dbReference>
<dbReference type="AlphaFoldDB" id="A0A4Q9PJ78"/>
<name>A0A4Q9PJ78_9APHY</name>
<evidence type="ECO:0000313" key="1">
    <source>
        <dbReference type="EMBL" id="TBU24476.1"/>
    </source>
</evidence>
<protein>
    <submittedName>
        <fullName evidence="2">Uncharacterized protein</fullName>
    </submittedName>
</protein>
<keyword evidence="3" id="KW-1185">Reference proteome</keyword>
<evidence type="ECO:0000313" key="2">
    <source>
        <dbReference type="EMBL" id="TBU54126.1"/>
    </source>
</evidence>